<comment type="similarity">
    <text evidence="1">Belongs to the 'phage' integrase family.</text>
</comment>
<dbReference type="SUPFAM" id="SSF56349">
    <property type="entry name" value="DNA breaking-rejoining enzymes"/>
    <property type="match status" value="1"/>
</dbReference>
<evidence type="ECO:0000259" key="5">
    <source>
        <dbReference type="PROSITE" id="PS51898"/>
    </source>
</evidence>
<keyword evidence="2" id="KW-0229">DNA integration</keyword>
<dbReference type="InterPro" id="IPR002104">
    <property type="entry name" value="Integrase_catalytic"/>
</dbReference>
<dbReference type="PROSITE" id="PS51898">
    <property type="entry name" value="TYR_RECOMBINASE"/>
    <property type="match status" value="1"/>
</dbReference>
<evidence type="ECO:0000256" key="3">
    <source>
        <dbReference type="ARBA" id="ARBA00023125"/>
    </source>
</evidence>
<evidence type="ECO:0000313" key="6">
    <source>
        <dbReference type="EMBL" id="QZD89899.1"/>
    </source>
</evidence>
<dbReference type="Proteomes" id="UP000824281">
    <property type="component" value="Chromosome"/>
</dbReference>
<dbReference type="RefSeq" id="WP_221425376.1">
    <property type="nucleotide sequence ID" value="NZ_CP081295.1"/>
</dbReference>
<dbReference type="EMBL" id="CP081295">
    <property type="protein sequence ID" value="QZD89899.1"/>
    <property type="molecule type" value="Genomic_DNA"/>
</dbReference>
<organism evidence="6 7">
    <name type="scientific">Qipengyuania aurantiaca</name>
    <dbReference type="NCBI Taxonomy" id="2867233"/>
    <lineage>
        <taxon>Bacteria</taxon>
        <taxon>Pseudomonadati</taxon>
        <taxon>Pseudomonadota</taxon>
        <taxon>Alphaproteobacteria</taxon>
        <taxon>Sphingomonadales</taxon>
        <taxon>Erythrobacteraceae</taxon>
        <taxon>Qipengyuania</taxon>
    </lineage>
</organism>
<dbReference type="Gene3D" id="1.10.150.130">
    <property type="match status" value="1"/>
</dbReference>
<reference evidence="6 7" key="1">
    <citation type="submission" date="2021-08" db="EMBL/GenBank/DDBJ databases">
        <title>Comparative Genomics Analysis of the Genus Qipengyuania Reveals Extensive Genetic Diversity and Metabolic Versatility, Including the Description of Fifteen Novel Species.</title>
        <authorList>
            <person name="Liu Y."/>
        </authorList>
    </citation>
    <scope>NUCLEOTIDE SEQUENCE [LARGE SCALE GENOMIC DNA]</scope>
    <source>
        <strain evidence="6 7">1NDH13</strain>
    </source>
</reference>
<keyword evidence="3" id="KW-0238">DNA-binding</keyword>
<evidence type="ECO:0000256" key="1">
    <source>
        <dbReference type="ARBA" id="ARBA00008857"/>
    </source>
</evidence>
<dbReference type="Pfam" id="PF00589">
    <property type="entry name" value="Phage_integrase"/>
    <property type="match status" value="1"/>
</dbReference>
<gene>
    <name evidence="6" type="ORF">K3148_00325</name>
</gene>
<dbReference type="CDD" id="cd00796">
    <property type="entry name" value="INT_Rci_Hp1_C"/>
    <property type="match status" value="1"/>
</dbReference>
<evidence type="ECO:0000313" key="7">
    <source>
        <dbReference type="Proteomes" id="UP000824281"/>
    </source>
</evidence>
<evidence type="ECO:0000256" key="4">
    <source>
        <dbReference type="ARBA" id="ARBA00023172"/>
    </source>
</evidence>
<dbReference type="PANTHER" id="PTHR30349">
    <property type="entry name" value="PHAGE INTEGRASE-RELATED"/>
    <property type="match status" value="1"/>
</dbReference>
<dbReference type="PANTHER" id="PTHR30349:SF41">
    <property type="entry name" value="INTEGRASE_RECOMBINASE PROTEIN MJ0367-RELATED"/>
    <property type="match status" value="1"/>
</dbReference>
<protein>
    <submittedName>
        <fullName evidence="6">Site-specific integrase</fullName>
    </submittedName>
</protein>
<dbReference type="InterPro" id="IPR050090">
    <property type="entry name" value="Tyrosine_recombinase_XerCD"/>
</dbReference>
<evidence type="ECO:0000256" key="2">
    <source>
        <dbReference type="ARBA" id="ARBA00022908"/>
    </source>
</evidence>
<sequence length="313" mass="35678">MNEAKDVLRDFLAQNIEIEEGTRPENFPIEYALIYYGENHAPTTAAPERIAYAMDALLPFWSEFNVGDITQATCNSYAAFRNQSRAKGISQSTLRKELATLTAAINFCVRERKLTQTVYVPLPAKSAPKDRWLTVSEVARLLWESRKGGLNTRSYLPLFVLIALYTGARVEAILSLTWDRVDLESKRIDFQIPGRRITKKRRPKIPISSRLLPFLKYAHSRRTADNGPVIHDEGQKLIRIIRSFKAAAKRAGLTDVTPHTMRHTCATWMAQKGVSMWQIAGFLGQDVETTSRHYAHHSLDFMQDAVRSTERRK</sequence>
<dbReference type="Gene3D" id="1.10.443.10">
    <property type="entry name" value="Intergrase catalytic core"/>
    <property type="match status" value="1"/>
</dbReference>
<dbReference type="InterPro" id="IPR010998">
    <property type="entry name" value="Integrase_recombinase_N"/>
</dbReference>
<proteinExistence type="inferred from homology"/>
<feature type="domain" description="Tyr recombinase" evidence="5">
    <location>
        <begin position="128"/>
        <end position="307"/>
    </location>
</feature>
<keyword evidence="7" id="KW-1185">Reference proteome</keyword>
<dbReference type="InterPro" id="IPR011010">
    <property type="entry name" value="DNA_brk_join_enz"/>
</dbReference>
<dbReference type="InterPro" id="IPR013762">
    <property type="entry name" value="Integrase-like_cat_sf"/>
</dbReference>
<accession>A0ABX8ZP61</accession>
<keyword evidence="4" id="KW-0233">DNA recombination</keyword>
<name>A0ABX8ZP61_9SPHN</name>